<dbReference type="SUPFAM" id="SSF52540">
    <property type="entry name" value="P-loop containing nucleoside triphosphate hydrolases"/>
    <property type="match status" value="1"/>
</dbReference>
<keyword evidence="1" id="KW-0677">Repeat</keyword>
<dbReference type="Pfam" id="PF22939">
    <property type="entry name" value="WHD_GPIID"/>
    <property type="match status" value="1"/>
</dbReference>
<dbReference type="Proteomes" id="UP000766486">
    <property type="component" value="Unassembled WGS sequence"/>
</dbReference>
<feature type="domain" description="NACHT" evidence="5">
    <location>
        <begin position="89"/>
        <end position="231"/>
    </location>
</feature>
<evidence type="ECO:0000259" key="5">
    <source>
        <dbReference type="PROSITE" id="PS50837"/>
    </source>
</evidence>
<dbReference type="Pfam" id="PF00023">
    <property type="entry name" value="Ank"/>
    <property type="match status" value="1"/>
</dbReference>
<dbReference type="PANTHER" id="PTHR24189:SF50">
    <property type="entry name" value="ANKYRIN REPEAT AND SOCS BOX PROTEIN 2"/>
    <property type="match status" value="1"/>
</dbReference>
<dbReference type="SMART" id="SM00248">
    <property type="entry name" value="ANK"/>
    <property type="match status" value="20"/>
</dbReference>
<accession>A0ABY6UD32</accession>
<dbReference type="Gene3D" id="3.40.50.300">
    <property type="entry name" value="P-loop containing nucleotide triphosphate hydrolases"/>
    <property type="match status" value="1"/>
</dbReference>
<dbReference type="InterPro" id="IPR056884">
    <property type="entry name" value="NPHP3-like_N"/>
</dbReference>
<dbReference type="InterPro" id="IPR007111">
    <property type="entry name" value="NACHT_NTPase"/>
</dbReference>
<gene>
    <name evidence="6" type="ORF">CLO192961_LOCUS228738</name>
</gene>
<feature type="region of interest" description="Disordered" evidence="4">
    <location>
        <begin position="1650"/>
        <end position="1681"/>
    </location>
</feature>
<keyword evidence="2 3" id="KW-0040">ANK repeat</keyword>
<evidence type="ECO:0000256" key="1">
    <source>
        <dbReference type="ARBA" id="ARBA00022737"/>
    </source>
</evidence>
<comment type="caution">
    <text evidence="6">The sequence shown here is derived from an EMBL/GenBank/DDBJ whole genome shotgun (WGS) entry which is preliminary data.</text>
</comment>
<sequence length="2063" mass="229271">MQNQLNKDAAIDSDMGILTHDDIRDYNPEQILPQPAEQIKRIRDWLKPTPYDVVGGEFRKHLVSHAPGTGDWLTSSATYQEWLHGQDHGLLWIRGIPGSGKSVMAARLVDELAQRYPGCPVLYFFFRQIIDANHEPQALLRDWMDQILEYSPPLQKQLLQHVNGNRTTNSISMEDMWADLRVALSSLPGKVVCIADALDEMDQGNDTFLQALGSLGQFMPAKVKVLITSRPVPSVEGPLRKTPSLHVRLQENLVDVDISTYVDLMLAKSSIPESYWKVIQEAVPGRANGLFLYANLAMDAFLEPGADIASVIGQLPVDLNALYTDLLNEHAHRSGVEHQVQHLILQAVTHATRPLRLLELTDLVMVANPDKTARNVKDTKNLIRAACGPLLEILADETVSVIHHSFTEYLKGTTRMGDFSGYPILSVGPTHTQLALACLHYLQSGCLGGPEDPEDDNTYSSNSKTVQSRLKYPFLEYAAKNWYHHARQSNNAGQSQAEMNVQIRNFLSMGDKARNWLPIESYELPKVLGNYLHLHVPAKTGLISYFRETLANDVPASEEHRTTALARAAESGHASIVRELIAVGTDPDQDDLAGLKPLHYAARNNHHGVVKVLLEAGVDPLTPKTKNEDWSGCIEPPRTIGDTPLMYACRRGHLETVEVFLDFVKDPEIKHRALCWASGAKRSQMVTTILQHPGIDINAKFGGSTPLYRACCNPDTSTIQTLLLARADPNIQCLPENNSGCFISISAIDRIARPKDLGLDSTQAYVSAAARQKQPNEEDLSTVFALLKQAGAHINRRDWRGRTLLHFAVQSPTLTKALLEAGVDPNIKDEKGETPLHNEEIEAECITLLVEKGGADINAKRNDGKSVLLTHLSSYKSRGERLSKLLAYGADCNAVDREGNGSLHIYLNASSSYLDTIDDLIERGADVNLKNDKGLTPLMYARKPSEQMISRLVRAGADINAVDHNGATLLFRNISEEKKYLEMLLRQGASPMTQDFKGRSLLHEWVKCCTWYKATEPFTHLLDLGLDVHAVDKDGNNLLHEISLRDDSHSSYHAQDVIIFWKKLIEMGVDSELKNYAGRTPLHILCVGHAKTTLVKLKETTLFYFVLSRATNVDVADNDGVTPLHMAVTGGEQYSTMLIGAGADPSRATNEGLTPLHLAARCRASNIVGRLLDALRQKHRPEHGVQPESVMGVNEKTFGNVKDGNFTPLFYACRSGTPETVALLLDAGATIDLREMLNASLEFEDECALWQRSPKPSTCENVPVKLDSQVRGDIDSYSQGFFYYLDNGRVARLDEIWAMIASRLTDVSDDMEGAVFHCIMKASLVNQDYVASILMDVLRELEGKTLKEERSKGRMRQMVEGNDRSRKQSQAMILRDSKVVTPGRADEGQVKYFLSRREYHLVEEMVPLGSLFLPVPGETEQNCLSILVTNGYSSLFEKLGESVAASVLSSGQWHAYGDRTKPGLWFAAKNLSESRPRGSNPEPLILAAVERRLPNMPILRLLVEKFGVDINELVYKDEYISAYDERRFVSTGSVLHRLVKETSWWHSQQALPYLIRAGADLNIRDHQGQTALHIALQESNREAAIKLIEAGADVNAADNENKNCLTYAQADSEISQLLRAHGASAMVSEIFAAIEKSNVEALRNILSSNEPGLNANARREQSPQQKADSKKRKRARMGFFGDDSEDDEDFVEDHQMFPLFRAAVLERRSQDADEIVKVLLDFDADPFAKFLAKPSSRRSIPYKSRITDTPSIEVPEGYRECTMLHEIFLRRHGEFENFLRLPALDVNHRDCQGRTLLHIACITRKGPDFIVKSEQGEKGSLVDASIFDRLVHLGGDLKARDNQGRNILHQMLRKSGPDGFEKSFSRALEACPELIHEADADGTTPLLEAARYAANTRETKLFKTLLLAGADCLAVDKKGDSCLHKLAENLDTPDLRDLFADLVKRGVDINCVNVNGETPLFIFSRRPRIVSTQRYHELLFSGSKYSEKDALALLLELGADLTVANNKGQGLLHAAADGAVDRFKELMDAGADAMMEDEAQQTALDVAAACNNQDVLALFEKKV</sequence>
<feature type="repeat" description="ANK" evidence="3">
    <location>
        <begin position="560"/>
        <end position="592"/>
    </location>
</feature>
<feature type="repeat" description="ANK" evidence="3">
    <location>
        <begin position="593"/>
        <end position="619"/>
    </location>
</feature>
<evidence type="ECO:0000313" key="7">
    <source>
        <dbReference type="Proteomes" id="UP000766486"/>
    </source>
</evidence>
<protein>
    <recommendedName>
        <fullName evidence="5">NACHT domain-containing protein</fullName>
    </recommendedName>
</protein>
<dbReference type="Pfam" id="PF12796">
    <property type="entry name" value="Ank_2"/>
    <property type="match status" value="6"/>
</dbReference>
<proteinExistence type="predicted"/>
<dbReference type="PRINTS" id="PR01415">
    <property type="entry name" value="ANKYRIN"/>
</dbReference>
<evidence type="ECO:0000256" key="4">
    <source>
        <dbReference type="SAM" id="MobiDB-lite"/>
    </source>
</evidence>
<feature type="repeat" description="ANK" evidence="3">
    <location>
        <begin position="1567"/>
        <end position="1599"/>
    </location>
</feature>
<feature type="repeat" description="ANK" evidence="3">
    <location>
        <begin position="640"/>
        <end position="672"/>
    </location>
</feature>
<keyword evidence="7" id="KW-1185">Reference proteome</keyword>
<dbReference type="PROSITE" id="PS50837">
    <property type="entry name" value="NACHT"/>
    <property type="match status" value="1"/>
</dbReference>
<dbReference type="PANTHER" id="PTHR24189">
    <property type="entry name" value="MYOTROPHIN"/>
    <property type="match status" value="1"/>
</dbReference>
<feature type="repeat" description="ANK" evidence="3">
    <location>
        <begin position="1204"/>
        <end position="1236"/>
    </location>
</feature>
<dbReference type="EMBL" id="CABFNS010000782">
    <property type="protein sequence ID" value="VUC28183.1"/>
    <property type="molecule type" value="Genomic_DNA"/>
</dbReference>
<dbReference type="Pfam" id="PF24883">
    <property type="entry name" value="NPHP3_N"/>
    <property type="match status" value="1"/>
</dbReference>
<evidence type="ECO:0000313" key="6">
    <source>
        <dbReference type="EMBL" id="VUC28183.1"/>
    </source>
</evidence>
<dbReference type="InterPro" id="IPR027417">
    <property type="entry name" value="P-loop_NTPase"/>
</dbReference>
<reference evidence="6 7" key="1">
    <citation type="submission" date="2019-06" db="EMBL/GenBank/DDBJ databases">
        <authorList>
            <person name="Broberg M."/>
        </authorList>
    </citation>
    <scope>NUCLEOTIDE SEQUENCE [LARGE SCALE GENOMIC DNA]</scope>
</reference>
<evidence type="ECO:0000256" key="3">
    <source>
        <dbReference type="PROSITE-ProRule" id="PRU00023"/>
    </source>
</evidence>
<dbReference type="InterPro" id="IPR050745">
    <property type="entry name" value="Multifunctional_regulatory"/>
</dbReference>
<evidence type="ECO:0000256" key="2">
    <source>
        <dbReference type="ARBA" id="ARBA00023043"/>
    </source>
</evidence>
<name>A0ABY6UD32_BIOOC</name>
<dbReference type="InterPro" id="IPR036770">
    <property type="entry name" value="Ankyrin_rpt-contain_sf"/>
</dbReference>
<organism evidence="6 7">
    <name type="scientific">Bionectria ochroleuca</name>
    <name type="common">Gliocladium roseum</name>
    <dbReference type="NCBI Taxonomy" id="29856"/>
    <lineage>
        <taxon>Eukaryota</taxon>
        <taxon>Fungi</taxon>
        <taxon>Dikarya</taxon>
        <taxon>Ascomycota</taxon>
        <taxon>Pezizomycotina</taxon>
        <taxon>Sordariomycetes</taxon>
        <taxon>Hypocreomycetidae</taxon>
        <taxon>Hypocreales</taxon>
        <taxon>Bionectriaceae</taxon>
        <taxon>Clonostachys</taxon>
    </lineage>
</organism>
<feature type="repeat" description="ANK" evidence="3">
    <location>
        <begin position="900"/>
        <end position="932"/>
    </location>
</feature>
<dbReference type="InterPro" id="IPR054471">
    <property type="entry name" value="GPIID_WHD"/>
</dbReference>
<dbReference type="PROSITE" id="PS50297">
    <property type="entry name" value="ANK_REP_REGION"/>
    <property type="match status" value="4"/>
</dbReference>
<dbReference type="PROSITE" id="PS50088">
    <property type="entry name" value="ANK_REPEAT"/>
    <property type="match status" value="6"/>
</dbReference>
<dbReference type="Gene3D" id="1.25.40.20">
    <property type="entry name" value="Ankyrin repeat-containing domain"/>
    <property type="match status" value="8"/>
</dbReference>
<dbReference type="InterPro" id="IPR002110">
    <property type="entry name" value="Ankyrin_rpt"/>
</dbReference>
<dbReference type="SUPFAM" id="SSF48403">
    <property type="entry name" value="Ankyrin repeat"/>
    <property type="match status" value="4"/>
</dbReference>